<feature type="region of interest" description="Disordered" evidence="8">
    <location>
        <begin position="694"/>
        <end position="733"/>
    </location>
</feature>
<evidence type="ECO:0000256" key="6">
    <source>
        <dbReference type="ARBA" id="ARBA00023242"/>
    </source>
</evidence>
<comment type="subcellular location">
    <subcellularLocation>
        <location evidence="1">Nucleus</location>
    </subcellularLocation>
</comment>
<evidence type="ECO:0000256" key="7">
    <source>
        <dbReference type="PROSITE-ProRule" id="PRU00027"/>
    </source>
</evidence>
<dbReference type="Proteomes" id="UP000189701">
    <property type="component" value="Unplaced"/>
</dbReference>
<evidence type="ECO:0000256" key="2">
    <source>
        <dbReference type="ARBA" id="ARBA00022723"/>
    </source>
</evidence>
<keyword evidence="4" id="KW-0862">Zinc</keyword>
<evidence type="ECO:0000256" key="3">
    <source>
        <dbReference type="ARBA" id="ARBA00022771"/>
    </source>
</evidence>
<sequence>MDEEGSINASKIDVAWKYSIMTPDEKYFRCKFCTQQSSGTINRLKQHLAGTHKGIKSCPKVQNEVAEECKKALLKLKNIKIMRKATLEEMRAVATGSGNMDDESGSSPAMGNLPPKARGPLDDFVSAQTRQATLNSKWKKEGGKEVCQRIGRFFFSSGIPFNVANNPYYLSIFERVANYGPGFVTPSMHELRTWILKDEVININKMLDEHKKSWKQYGCSIMSDSWTDGKIIDEVREENVVQIITDNGSNFINAGKRIMETRPHIYWTPYAAHCINLLLEDIGKLKMHQDTLIKAKKVVRFIYGHTWVLDLMRSFTNNRELIRPDVTRFTTAYLTLQSIQKQKQALRSMFSSEAWNKSVWAKKHEEVKTRAIVLFDQKIWPYIAYCVKSVAPLVGVLREVDSEEKSCMGYLYDLIHRAKEKITLNCGYTENKYAPIWKRIDDKWTRQLCRPLHVAGYYLNPQLQFEERFSINFEVKQSLYQCIERMLDYEERFKMDVQLDSYDQFKGDFGCQIAVDSRKVRSPTDWWIRFGGQTPELTKFAIRVLSLTCSSSGCERNWSTFELIHTKKRNRLEHHRLNALVYVRHTPVSSSRTEPCMFDCFPSLHTFSEIWKGGSDTAVRGRGWSRGRGRARGAARAPVRATAAVPPVDPAGVQARLFPLAIATSQAGGGVQNLAACTLEQRVHVEQVPKIIPAPPVMPVQPEDGAATSEDEQRRVERCKKYDPPLRRPQKRNLGVPSESAYAEVPPQMWFRICESNIVDAAPVPLNESRKCDQCSAIAVP</sequence>
<dbReference type="InterPro" id="IPR007021">
    <property type="entry name" value="DUF659"/>
</dbReference>
<keyword evidence="2" id="KW-0479">Metal-binding</keyword>
<dbReference type="PANTHER" id="PTHR32166">
    <property type="entry name" value="OSJNBA0013A04.12 PROTEIN"/>
    <property type="match status" value="1"/>
</dbReference>
<keyword evidence="5" id="KW-0238">DNA-binding</keyword>
<dbReference type="STRING" id="4096.A0A1U7YJ33"/>
<dbReference type="GO" id="GO:0003677">
    <property type="term" value="F:DNA binding"/>
    <property type="evidence" value="ECO:0007669"/>
    <property type="project" value="UniProtKB-KW"/>
</dbReference>
<accession>A0A1U7YJ33</accession>
<evidence type="ECO:0000256" key="1">
    <source>
        <dbReference type="ARBA" id="ARBA00004123"/>
    </source>
</evidence>
<protein>
    <submittedName>
        <fullName evidence="11">Uncharacterized protein LOC104245369</fullName>
    </submittedName>
</protein>
<dbReference type="Pfam" id="PF02892">
    <property type="entry name" value="zf-BED"/>
    <property type="match status" value="1"/>
</dbReference>
<dbReference type="GO" id="GO:0008270">
    <property type="term" value="F:zinc ion binding"/>
    <property type="evidence" value="ECO:0007669"/>
    <property type="project" value="UniProtKB-KW"/>
</dbReference>
<organism evidence="10 11">
    <name type="scientific">Nicotiana sylvestris</name>
    <name type="common">Wood tobacco</name>
    <name type="synonym">South American tobacco</name>
    <dbReference type="NCBI Taxonomy" id="4096"/>
    <lineage>
        <taxon>Eukaryota</taxon>
        <taxon>Viridiplantae</taxon>
        <taxon>Streptophyta</taxon>
        <taxon>Embryophyta</taxon>
        <taxon>Tracheophyta</taxon>
        <taxon>Spermatophyta</taxon>
        <taxon>Magnoliopsida</taxon>
        <taxon>eudicotyledons</taxon>
        <taxon>Gunneridae</taxon>
        <taxon>Pentapetalae</taxon>
        <taxon>asterids</taxon>
        <taxon>lamiids</taxon>
        <taxon>Solanales</taxon>
        <taxon>Solanaceae</taxon>
        <taxon>Nicotianoideae</taxon>
        <taxon>Nicotianeae</taxon>
        <taxon>Nicotiana</taxon>
    </lineage>
</organism>
<dbReference type="Pfam" id="PF05699">
    <property type="entry name" value="Dimer_Tnp_hAT"/>
    <property type="match status" value="1"/>
</dbReference>
<keyword evidence="6" id="KW-0539">Nucleus</keyword>
<dbReference type="GO" id="GO:0046983">
    <property type="term" value="F:protein dimerization activity"/>
    <property type="evidence" value="ECO:0007669"/>
    <property type="project" value="InterPro"/>
</dbReference>
<gene>
    <name evidence="11" type="primary">LOC104245369</name>
</gene>
<proteinExistence type="predicted"/>
<dbReference type="PROSITE" id="PS50808">
    <property type="entry name" value="ZF_BED"/>
    <property type="match status" value="1"/>
</dbReference>
<evidence type="ECO:0000256" key="5">
    <source>
        <dbReference type="ARBA" id="ARBA00023125"/>
    </source>
</evidence>
<feature type="compositionally biased region" description="Basic and acidic residues" evidence="8">
    <location>
        <begin position="711"/>
        <end position="726"/>
    </location>
</feature>
<evidence type="ECO:0000313" key="11">
    <source>
        <dbReference type="RefSeq" id="XP_009799264.1"/>
    </source>
</evidence>
<reference evidence="10" key="1">
    <citation type="journal article" date="2013" name="Genome Biol.">
        <title>Reference genomes and transcriptomes of Nicotiana sylvestris and Nicotiana tomentosiformis.</title>
        <authorList>
            <person name="Sierro N."/>
            <person name="Battey J.N."/>
            <person name="Ouadi S."/>
            <person name="Bovet L."/>
            <person name="Goepfert S."/>
            <person name="Bakaher N."/>
            <person name="Peitsch M.C."/>
            <person name="Ivanov N.V."/>
        </authorList>
    </citation>
    <scope>NUCLEOTIDE SEQUENCE [LARGE SCALE GENOMIC DNA]</scope>
</reference>
<dbReference type="SUPFAM" id="SSF53098">
    <property type="entry name" value="Ribonuclease H-like"/>
    <property type="match status" value="1"/>
</dbReference>
<name>A0A1U7YJ33_NICSY</name>
<dbReference type="InterPro" id="IPR008906">
    <property type="entry name" value="HATC_C_dom"/>
</dbReference>
<keyword evidence="3 7" id="KW-0863">Zinc-finger</keyword>
<dbReference type="GO" id="GO:0005634">
    <property type="term" value="C:nucleus"/>
    <property type="evidence" value="ECO:0007669"/>
    <property type="project" value="UniProtKB-SubCell"/>
</dbReference>
<dbReference type="AlphaFoldDB" id="A0A1U7YJ33"/>
<dbReference type="RefSeq" id="XP_009799264.1">
    <property type="nucleotide sequence ID" value="XM_009800962.1"/>
</dbReference>
<dbReference type="InterPro" id="IPR003656">
    <property type="entry name" value="Znf_BED"/>
</dbReference>
<evidence type="ECO:0000313" key="10">
    <source>
        <dbReference type="Proteomes" id="UP000189701"/>
    </source>
</evidence>
<reference evidence="11" key="2">
    <citation type="submission" date="2025-08" db="UniProtKB">
        <authorList>
            <consortium name="RefSeq"/>
        </authorList>
    </citation>
    <scope>IDENTIFICATION</scope>
    <source>
        <tissue evidence="11">Leaf</tissue>
    </source>
</reference>
<keyword evidence="10" id="KW-1185">Reference proteome</keyword>
<feature type="domain" description="BED-type" evidence="9">
    <location>
        <begin position="10"/>
        <end position="65"/>
    </location>
</feature>
<dbReference type="InterPro" id="IPR012337">
    <property type="entry name" value="RNaseH-like_sf"/>
</dbReference>
<dbReference type="Pfam" id="PF04937">
    <property type="entry name" value="DUF659"/>
    <property type="match status" value="1"/>
</dbReference>
<dbReference type="eggNOG" id="ENOG502QUNQ">
    <property type="taxonomic scope" value="Eukaryota"/>
</dbReference>
<evidence type="ECO:0000259" key="9">
    <source>
        <dbReference type="PROSITE" id="PS50808"/>
    </source>
</evidence>
<evidence type="ECO:0000256" key="4">
    <source>
        <dbReference type="ARBA" id="ARBA00022833"/>
    </source>
</evidence>
<evidence type="ECO:0000256" key="8">
    <source>
        <dbReference type="SAM" id="MobiDB-lite"/>
    </source>
</evidence>
<dbReference type="PANTHER" id="PTHR32166:SF74">
    <property type="entry name" value="OS05G0256350 PROTEIN"/>
    <property type="match status" value="1"/>
</dbReference>